<sequence length="613" mass="73126">MSQIENELFEQLEYFKIPGPGAYNLKLQGSKSSYKFGNEQKLKVFSFQLPYECNGPSYFNPRLISNNQAFRFSSNQKGTDYYNPIPGVGSYKLQTSFDNGIGYSFGRKLPKEFFQSQQINQSSKVFVYYPQSNKYQMGKWFENDYNNKNNYEKLELQREYYPMEEYIGKKDGLWVGCIKNQQCELLLKGQYENGIKIGEWKYFWKKNLCSPFELIYGGSYIEQNGQWFEVDEGINEENILKKLKNFYLLDHQEIKTVASQFLRTPDPIQVPSEQEGKQRNWSFQNSIWQMDFQFENEEFLRKCFEKDLSYSQIQNIVTNEDEFNEVKNLIWNDYKIIKETHKQLSSEQTSGNVWSMPFSIISEFASETRLIGNKTYKIENLKRQFKATCIASIETQKNYRNPKIALCRYQFIEFLVRVSIDKYLEQKQTNNIVESVQMLLDQCRPFMQKFNTHEWRDEKYFNEQCDDCLNYYKNLLNNVYNKYCIKQEQEKFMSLDQFHQICNKAYKNYNYKKINMAFNQSIKSQIDELQNDGIIQMTFIEFMEALARFAEIISLPVYKDMNTTYILPKQQPLHIKLERLLKRLAQTCVSEAYKQQFGIPQQSIFDFQPDDDN</sequence>
<dbReference type="EMBL" id="CAJJDM010000020">
    <property type="protein sequence ID" value="CAD8055012.1"/>
    <property type="molecule type" value="Genomic_DNA"/>
</dbReference>
<evidence type="ECO:0000313" key="1">
    <source>
        <dbReference type="EMBL" id="CAD8055012.1"/>
    </source>
</evidence>
<reference evidence="1" key="1">
    <citation type="submission" date="2021-01" db="EMBL/GenBank/DDBJ databases">
        <authorList>
            <consortium name="Genoscope - CEA"/>
            <person name="William W."/>
        </authorList>
    </citation>
    <scope>NUCLEOTIDE SEQUENCE</scope>
</reference>
<comment type="caution">
    <text evidence="1">The sequence shown here is derived from an EMBL/GenBank/DDBJ whole genome shotgun (WGS) entry which is preliminary data.</text>
</comment>
<dbReference type="AlphaFoldDB" id="A0A8S1KPH7"/>
<gene>
    <name evidence="1" type="ORF">PPRIM_AZ9-3.1.T0220354</name>
</gene>
<name>A0A8S1KPH7_PARPR</name>
<proteinExistence type="predicted"/>
<dbReference type="Proteomes" id="UP000688137">
    <property type="component" value="Unassembled WGS sequence"/>
</dbReference>
<keyword evidence="2" id="KW-1185">Reference proteome</keyword>
<accession>A0A8S1KPH7</accession>
<evidence type="ECO:0000313" key="2">
    <source>
        <dbReference type="Proteomes" id="UP000688137"/>
    </source>
</evidence>
<protein>
    <submittedName>
        <fullName evidence="1">Uncharacterized protein</fullName>
    </submittedName>
</protein>
<organism evidence="1 2">
    <name type="scientific">Paramecium primaurelia</name>
    <dbReference type="NCBI Taxonomy" id="5886"/>
    <lineage>
        <taxon>Eukaryota</taxon>
        <taxon>Sar</taxon>
        <taxon>Alveolata</taxon>
        <taxon>Ciliophora</taxon>
        <taxon>Intramacronucleata</taxon>
        <taxon>Oligohymenophorea</taxon>
        <taxon>Peniculida</taxon>
        <taxon>Parameciidae</taxon>
        <taxon>Paramecium</taxon>
    </lineage>
</organism>